<dbReference type="InterPro" id="IPR010979">
    <property type="entry name" value="Ribosomal_uS13-like_H2TH"/>
</dbReference>
<keyword evidence="14" id="KW-0326">Glycosidase</keyword>
<keyword evidence="12" id="KW-0456">Lyase</keyword>
<reference evidence="19 20" key="1">
    <citation type="journal article" date="2015" name="Nature">
        <title>rRNA introns, odd ribosomes, and small enigmatic genomes across a large radiation of phyla.</title>
        <authorList>
            <person name="Brown C.T."/>
            <person name="Hug L.A."/>
            <person name="Thomas B.C."/>
            <person name="Sharon I."/>
            <person name="Castelle C.J."/>
            <person name="Singh A."/>
            <person name="Wilkins M.J."/>
            <person name="Williams K.H."/>
            <person name="Banfield J.F."/>
        </authorList>
    </citation>
    <scope>NUCLEOTIDE SEQUENCE [LARGE SCALE GENOMIC DNA]</scope>
</reference>
<evidence type="ECO:0000256" key="4">
    <source>
        <dbReference type="ARBA" id="ARBA00011245"/>
    </source>
</evidence>
<evidence type="ECO:0000256" key="1">
    <source>
        <dbReference type="ARBA" id="ARBA00001668"/>
    </source>
</evidence>
<evidence type="ECO:0000256" key="10">
    <source>
        <dbReference type="ARBA" id="ARBA00023125"/>
    </source>
</evidence>
<dbReference type="GO" id="GO:0003684">
    <property type="term" value="F:damaged DNA binding"/>
    <property type="evidence" value="ECO:0007669"/>
    <property type="project" value="InterPro"/>
</dbReference>
<dbReference type="GO" id="GO:0140078">
    <property type="term" value="F:class I DNA-(apurinic or apyrimidinic site) endonuclease activity"/>
    <property type="evidence" value="ECO:0007669"/>
    <property type="project" value="UniProtKB-EC"/>
</dbReference>
<dbReference type="GO" id="GO:0034039">
    <property type="term" value="F:8-oxo-7,8-dihydroguanine DNA N-glycosylase activity"/>
    <property type="evidence" value="ECO:0007669"/>
    <property type="project" value="TreeGrafter"/>
</dbReference>
<dbReference type="InterPro" id="IPR000214">
    <property type="entry name" value="Znf_DNA_glyclase/AP_lyase"/>
</dbReference>
<evidence type="ECO:0000256" key="12">
    <source>
        <dbReference type="ARBA" id="ARBA00023239"/>
    </source>
</evidence>
<comment type="catalytic activity">
    <reaction evidence="1">
        <text>Hydrolysis of DNA containing ring-opened 7-methylguanine residues, releasing 2,6-diamino-4-hydroxy-5-(N-methyl)formamidopyrimidine.</text>
        <dbReference type="EC" id="3.2.2.23"/>
    </reaction>
</comment>
<proteinExistence type="inferred from homology"/>
<feature type="domain" description="Formamidopyrimidine-DNA glycosylase catalytic" evidence="18">
    <location>
        <begin position="2"/>
        <end position="145"/>
    </location>
</feature>
<dbReference type="SUPFAM" id="SSF46946">
    <property type="entry name" value="S13-like H2TH domain"/>
    <property type="match status" value="1"/>
</dbReference>
<dbReference type="GO" id="GO:0006284">
    <property type="term" value="P:base-excision repair"/>
    <property type="evidence" value="ECO:0007669"/>
    <property type="project" value="InterPro"/>
</dbReference>
<evidence type="ECO:0000313" key="19">
    <source>
        <dbReference type="EMBL" id="KKU91556.1"/>
    </source>
</evidence>
<dbReference type="Pfam" id="PF06827">
    <property type="entry name" value="zf-FPG_IleRS"/>
    <property type="match status" value="1"/>
</dbReference>
<dbReference type="Gene3D" id="1.10.8.50">
    <property type="match status" value="1"/>
</dbReference>
<comment type="similarity">
    <text evidence="3">Belongs to the FPG family.</text>
</comment>
<dbReference type="PROSITE" id="PS51066">
    <property type="entry name" value="ZF_FPG_2"/>
    <property type="match status" value="1"/>
</dbReference>
<evidence type="ECO:0000256" key="15">
    <source>
        <dbReference type="ARBA" id="ARBA00044632"/>
    </source>
</evidence>
<dbReference type="EMBL" id="LCPF01000001">
    <property type="protein sequence ID" value="KKU91556.1"/>
    <property type="molecule type" value="Genomic_DNA"/>
</dbReference>
<accession>A0A0G1UBL6</accession>
<dbReference type="PROSITE" id="PS51068">
    <property type="entry name" value="FPG_CAT"/>
    <property type="match status" value="1"/>
</dbReference>
<dbReference type="PANTHER" id="PTHR22993:SF9">
    <property type="entry name" value="FORMAMIDOPYRIMIDINE-DNA GLYCOSYLASE"/>
    <property type="match status" value="1"/>
</dbReference>
<keyword evidence="6" id="KW-0227">DNA damage</keyword>
<comment type="subunit">
    <text evidence="4">Monomer.</text>
</comment>
<comment type="cofactor">
    <cofactor evidence="2">
        <name>Zn(2+)</name>
        <dbReference type="ChEBI" id="CHEBI:29105"/>
    </cofactor>
</comment>
<evidence type="ECO:0000256" key="6">
    <source>
        <dbReference type="ARBA" id="ARBA00022763"/>
    </source>
</evidence>
<dbReference type="InterPro" id="IPR020629">
    <property type="entry name" value="FPG_Glyclase"/>
</dbReference>
<dbReference type="Pfam" id="PF01149">
    <property type="entry name" value="Fapy_DNA_glyco"/>
    <property type="match status" value="1"/>
</dbReference>
<dbReference type="SUPFAM" id="SSF57716">
    <property type="entry name" value="Glucocorticoid receptor-like (DNA-binding domain)"/>
    <property type="match status" value="1"/>
</dbReference>
<evidence type="ECO:0000256" key="2">
    <source>
        <dbReference type="ARBA" id="ARBA00001947"/>
    </source>
</evidence>
<dbReference type="InterPro" id="IPR012319">
    <property type="entry name" value="FPG_cat"/>
</dbReference>
<dbReference type="NCBIfam" id="NF002211">
    <property type="entry name" value="PRK01103.1"/>
    <property type="match status" value="1"/>
</dbReference>
<evidence type="ECO:0000313" key="20">
    <source>
        <dbReference type="Proteomes" id="UP000034956"/>
    </source>
</evidence>
<evidence type="ECO:0000256" key="3">
    <source>
        <dbReference type="ARBA" id="ARBA00009409"/>
    </source>
</evidence>
<dbReference type="Gene3D" id="3.20.190.10">
    <property type="entry name" value="MutM-like, N-terminal"/>
    <property type="match status" value="1"/>
</dbReference>
<evidence type="ECO:0000256" key="11">
    <source>
        <dbReference type="ARBA" id="ARBA00023204"/>
    </source>
</evidence>
<feature type="domain" description="FPG-type" evidence="17">
    <location>
        <begin position="270"/>
        <end position="304"/>
    </location>
</feature>
<evidence type="ECO:0000256" key="13">
    <source>
        <dbReference type="ARBA" id="ARBA00023268"/>
    </source>
</evidence>
<dbReference type="GO" id="GO:0008270">
    <property type="term" value="F:zinc ion binding"/>
    <property type="evidence" value="ECO:0007669"/>
    <property type="project" value="UniProtKB-KW"/>
</dbReference>
<keyword evidence="11" id="KW-0234">DNA repair</keyword>
<organism evidence="19 20">
    <name type="scientific">Candidatus Jorgensenbacteria bacterium GW2011_GWA1_48_11</name>
    <dbReference type="NCBI Taxonomy" id="1618660"/>
    <lineage>
        <taxon>Bacteria</taxon>
        <taxon>Candidatus Joergenseniibacteriota</taxon>
    </lineage>
</organism>
<keyword evidence="13" id="KW-0511">Multifunctional enzyme</keyword>
<evidence type="ECO:0000256" key="8">
    <source>
        <dbReference type="ARBA" id="ARBA00022801"/>
    </source>
</evidence>
<dbReference type="CDD" id="cd08966">
    <property type="entry name" value="EcFpg-like_N"/>
    <property type="match status" value="1"/>
</dbReference>
<dbReference type="SMART" id="SM00898">
    <property type="entry name" value="Fapy_DNA_glyco"/>
    <property type="match status" value="1"/>
</dbReference>
<dbReference type="InterPro" id="IPR010663">
    <property type="entry name" value="Znf_FPG/IleRS"/>
</dbReference>
<name>A0A0G1UBL6_9BACT</name>
<dbReference type="SMART" id="SM01232">
    <property type="entry name" value="H2TH"/>
    <property type="match status" value="1"/>
</dbReference>
<keyword evidence="8" id="KW-0378">Hydrolase</keyword>
<evidence type="ECO:0000256" key="7">
    <source>
        <dbReference type="ARBA" id="ARBA00022771"/>
    </source>
</evidence>
<dbReference type="InterPro" id="IPR035937">
    <property type="entry name" value="FPG_N"/>
</dbReference>
<comment type="catalytic activity">
    <reaction evidence="15">
        <text>2'-deoxyribonucleotide-(2'-deoxyribose 5'-phosphate)-2'-deoxyribonucleotide-DNA = a 3'-end 2'-deoxyribonucleotide-(2,3-dehydro-2,3-deoxyribose 5'-phosphate)-DNA + a 5'-end 5'-phospho-2'-deoxyribonucleoside-DNA + H(+)</text>
        <dbReference type="Rhea" id="RHEA:66592"/>
        <dbReference type="Rhea" id="RHEA-COMP:13180"/>
        <dbReference type="Rhea" id="RHEA-COMP:16897"/>
        <dbReference type="Rhea" id="RHEA-COMP:17067"/>
        <dbReference type="ChEBI" id="CHEBI:15378"/>
        <dbReference type="ChEBI" id="CHEBI:136412"/>
        <dbReference type="ChEBI" id="CHEBI:157695"/>
        <dbReference type="ChEBI" id="CHEBI:167181"/>
        <dbReference type="EC" id="4.2.99.18"/>
    </reaction>
</comment>
<dbReference type="PATRIC" id="fig|1618660.3.peg.167"/>
<dbReference type="SUPFAM" id="SSF81624">
    <property type="entry name" value="N-terminal domain of MutM-like DNA repair proteins"/>
    <property type="match status" value="1"/>
</dbReference>
<evidence type="ECO:0000256" key="5">
    <source>
        <dbReference type="ARBA" id="ARBA00022723"/>
    </source>
</evidence>
<evidence type="ECO:0000256" key="9">
    <source>
        <dbReference type="ARBA" id="ARBA00022833"/>
    </source>
</evidence>
<evidence type="ECO:0000256" key="14">
    <source>
        <dbReference type="ARBA" id="ARBA00023295"/>
    </source>
</evidence>
<sequence length="306" mass="35189">MPELPEVETIAKGLDRNLRGRKIVGLWTDWPKYFKLPRTENGFRRLVIGKKVTGVDRRAKNVLIHLSDNHLLLVHQKMSGHLLVGQWQKASRSRNKSLADAWAGQEWLPVSGGGPMIDPKNRFIRLILFLDDGRMLALSDLRRFAKILCGPREKIFDLPDLKNLGPEPLLPNFGFAEFGKIFERKKGRIKQVLMDPRFIAGIGNIYSDEILWAAKIHPLTRVESLGVKQLKKLYQAMRSILRKALRLRGTSIDDYRDASGRRGGYDKVRYVYQREDEPCPRCRAPIQRIKVGGRSAHFCPRCQKMK</sequence>
<dbReference type="InterPro" id="IPR015886">
    <property type="entry name" value="H2TH_FPG"/>
</dbReference>
<keyword evidence="9" id="KW-0862">Zinc</keyword>
<evidence type="ECO:0000259" key="17">
    <source>
        <dbReference type="PROSITE" id="PS51066"/>
    </source>
</evidence>
<dbReference type="PANTHER" id="PTHR22993">
    <property type="entry name" value="FORMAMIDOPYRIMIDINE-DNA GLYCOSYLASE"/>
    <property type="match status" value="1"/>
</dbReference>
<dbReference type="FunFam" id="1.10.8.50:FF:000003">
    <property type="entry name" value="Formamidopyrimidine-DNA glycosylase"/>
    <property type="match status" value="1"/>
</dbReference>
<evidence type="ECO:0000259" key="18">
    <source>
        <dbReference type="PROSITE" id="PS51068"/>
    </source>
</evidence>
<dbReference type="Pfam" id="PF06831">
    <property type="entry name" value="H2TH"/>
    <property type="match status" value="1"/>
</dbReference>
<protein>
    <submittedName>
        <fullName evidence="19">Formamidopyrimidine-DNA glycosylase</fullName>
    </submittedName>
</protein>
<evidence type="ECO:0000256" key="16">
    <source>
        <dbReference type="PROSITE-ProRule" id="PRU00391"/>
    </source>
</evidence>
<comment type="caution">
    <text evidence="19">The sequence shown here is derived from an EMBL/GenBank/DDBJ whole genome shotgun (WGS) entry which is preliminary data.</text>
</comment>
<keyword evidence="5" id="KW-0479">Metal-binding</keyword>
<dbReference type="Proteomes" id="UP000034956">
    <property type="component" value="Unassembled WGS sequence"/>
</dbReference>
<dbReference type="AlphaFoldDB" id="A0A0G1UBL6"/>
<keyword evidence="7 16" id="KW-0863">Zinc-finger</keyword>
<gene>
    <name evidence="19" type="ORF">UY23_C0001G0162</name>
</gene>
<keyword evidence="10" id="KW-0238">DNA-binding</keyword>